<proteinExistence type="predicted"/>
<protein>
    <submittedName>
        <fullName evidence="2">4322_t:CDS:1</fullName>
    </submittedName>
</protein>
<reference evidence="2" key="1">
    <citation type="submission" date="2021-06" db="EMBL/GenBank/DDBJ databases">
        <authorList>
            <person name="Kallberg Y."/>
            <person name="Tangrot J."/>
            <person name="Rosling A."/>
        </authorList>
    </citation>
    <scope>NUCLEOTIDE SEQUENCE</scope>
    <source>
        <strain evidence="2">UK204</strain>
    </source>
</reference>
<organism evidence="2 3">
    <name type="scientific">Funneliformis caledonium</name>
    <dbReference type="NCBI Taxonomy" id="1117310"/>
    <lineage>
        <taxon>Eukaryota</taxon>
        <taxon>Fungi</taxon>
        <taxon>Fungi incertae sedis</taxon>
        <taxon>Mucoromycota</taxon>
        <taxon>Glomeromycotina</taxon>
        <taxon>Glomeromycetes</taxon>
        <taxon>Glomerales</taxon>
        <taxon>Glomeraceae</taxon>
        <taxon>Funneliformis</taxon>
    </lineage>
</organism>
<gene>
    <name evidence="2" type="ORF">FCALED_LOCUS8526</name>
</gene>
<evidence type="ECO:0000313" key="2">
    <source>
        <dbReference type="EMBL" id="CAG8599632.1"/>
    </source>
</evidence>
<name>A0A9N9CDJ8_9GLOM</name>
<sequence length="171" mass="20077">MSLRTANKAVMQVTFEIFLPMLFHVTELHLIIDRMKKSGDRHFSFVDLFVFENGDDLLISNIVLELKYIIITGLLSRAQRFWIKNLDTKIMNLLDKDLENENEKQLQHRYIKTITKEIVKSFTDSGILNLRIIVEKGSSKLRGYLIMSIGTCHILVQLYESVIIEFKYYML</sequence>
<feature type="transmembrane region" description="Helical" evidence="1">
    <location>
        <begin position="12"/>
        <end position="32"/>
    </location>
</feature>
<keyword evidence="1" id="KW-0472">Membrane</keyword>
<keyword evidence="1" id="KW-0812">Transmembrane</keyword>
<dbReference type="OrthoDB" id="3068380at2759"/>
<dbReference type="AlphaFoldDB" id="A0A9N9CDJ8"/>
<keyword evidence="3" id="KW-1185">Reference proteome</keyword>
<accession>A0A9N9CDJ8</accession>
<feature type="transmembrane region" description="Helical" evidence="1">
    <location>
        <begin position="141"/>
        <end position="159"/>
    </location>
</feature>
<evidence type="ECO:0000256" key="1">
    <source>
        <dbReference type="SAM" id="Phobius"/>
    </source>
</evidence>
<dbReference type="Proteomes" id="UP000789570">
    <property type="component" value="Unassembled WGS sequence"/>
</dbReference>
<keyword evidence="1" id="KW-1133">Transmembrane helix</keyword>
<comment type="caution">
    <text evidence="2">The sequence shown here is derived from an EMBL/GenBank/DDBJ whole genome shotgun (WGS) entry which is preliminary data.</text>
</comment>
<dbReference type="EMBL" id="CAJVPQ010002504">
    <property type="protein sequence ID" value="CAG8599632.1"/>
    <property type="molecule type" value="Genomic_DNA"/>
</dbReference>
<evidence type="ECO:0000313" key="3">
    <source>
        <dbReference type="Proteomes" id="UP000789570"/>
    </source>
</evidence>